<name>A0A3G3BW46_9CAUD</name>
<dbReference type="Proteomes" id="UP000274199">
    <property type="component" value="Segment"/>
</dbReference>
<evidence type="ECO:0000313" key="3">
    <source>
        <dbReference type="Proteomes" id="UP000274199"/>
    </source>
</evidence>
<dbReference type="EMBL" id="MH884508">
    <property type="protein sequence ID" value="AYP68326.1"/>
    <property type="molecule type" value="Genomic_DNA"/>
</dbReference>
<accession>A0A3G3BW46</accession>
<keyword evidence="1" id="KW-0175">Coiled coil</keyword>
<protein>
    <submittedName>
        <fullName evidence="2">Uncharacterized protein</fullName>
    </submittedName>
</protein>
<keyword evidence="3" id="KW-1185">Reference proteome</keyword>
<reference evidence="2 3" key="1">
    <citation type="submission" date="2018-09" db="EMBL/GenBank/DDBJ databases">
        <title>Comparative Genomic Analysis of Eight Novel Haloalkaliphilic Bacteriophages from Lake Elmenteita, Kenya.</title>
        <authorList>
            <person name="Akhwale J.K."/>
        </authorList>
    </citation>
    <scope>NUCLEOTIDE SEQUENCE [LARGE SCALE GENOMIC DNA]</scope>
</reference>
<evidence type="ECO:0000256" key="1">
    <source>
        <dbReference type="SAM" id="Coils"/>
    </source>
</evidence>
<organism evidence="2 3">
    <name type="scientific">Bacillus phage vB_BcoS-136</name>
    <dbReference type="NCBI Taxonomy" id="2419619"/>
    <lineage>
        <taxon>Viruses</taxon>
        <taxon>Duplodnaviria</taxon>
        <taxon>Heunggongvirae</taxon>
        <taxon>Uroviricota</taxon>
        <taxon>Caudoviricetes</taxon>
        <taxon>Heleneionescovirinae</taxon>
        <taxon>Kenyattavirus</taxon>
        <taxon>Kenyattavirus kv136</taxon>
    </lineage>
</organism>
<sequence>MKNCTKHFLERWVERIVGITTEKERNTYITENREMIIEHANKTFEFSQFIYKGQIGDNVTRNYHIKDDIVFVTNTTDDAFITIYKVDLGFTEELNSTVRKGLITEIEKLRNEKEEIEFKILEEIEDKEHEVSSLQDQIKIMEEQLANLRKQKEFAEAEIKNVKSKSLNTGLELRKYTMMLVNSKEYKKDLTTMK</sequence>
<proteinExistence type="predicted"/>
<feature type="coiled-coil region" evidence="1">
    <location>
        <begin position="99"/>
        <end position="165"/>
    </location>
</feature>
<gene>
    <name evidence="2" type="ORF">vBBcoS136_00212</name>
</gene>
<dbReference type="Gene3D" id="1.20.5.1700">
    <property type="match status" value="1"/>
</dbReference>
<evidence type="ECO:0000313" key="2">
    <source>
        <dbReference type="EMBL" id="AYP68326.1"/>
    </source>
</evidence>